<accession>A0AA88LZF1</accession>
<dbReference type="AlphaFoldDB" id="A0AA88LZF1"/>
<dbReference type="Proteomes" id="UP001187315">
    <property type="component" value="Unassembled WGS sequence"/>
</dbReference>
<dbReference type="EMBL" id="JAVHJS010000019">
    <property type="protein sequence ID" value="KAK2827242.1"/>
    <property type="molecule type" value="Genomic_DNA"/>
</dbReference>
<feature type="transmembrane region" description="Helical" evidence="2">
    <location>
        <begin position="36"/>
        <end position="54"/>
    </location>
</feature>
<keyword evidence="2" id="KW-1133">Transmembrane helix</keyword>
<evidence type="ECO:0000313" key="4">
    <source>
        <dbReference type="Proteomes" id="UP001187315"/>
    </source>
</evidence>
<sequence length="203" mass="22668">MGLRQGSSSVSISISVYFPSWFYFEAMIEVTSQQGAVLAFMSLSTVGFICALCMRCRKKSMIVQENSQLYVPQILHREGSRFAVTKSKTVMSANQITTNQPESSGNVANPSVRQLDSAVQDLEGSYQNVSKSNRGSMEPTYVDPIATPPDKNSALNDSEYANIYRPQEIKHDSSEDYENTEFLQTHKTDDNDESDYVNIESTN</sequence>
<gene>
    <name evidence="3" type="ORF">Q7C36_018168</name>
</gene>
<evidence type="ECO:0000256" key="1">
    <source>
        <dbReference type="SAM" id="MobiDB-lite"/>
    </source>
</evidence>
<name>A0AA88LZF1_TACVA</name>
<reference evidence="3" key="1">
    <citation type="submission" date="2023-08" db="EMBL/GenBank/DDBJ databases">
        <title>Pelteobagrus vachellii genome.</title>
        <authorList>
            <person name="Liu H."/>
        </authorList>
    </citation>
    <scope>NUCLEOTIDE SEQUENCE</scope>
    <source>
        <strain evidence="3">PRFRI_2022a</strain>
        <tissue evidence="3">Muscle</tissue>
    </source>
</reference>
<comment type="caution">
    <text evidence="3">The sequence shown here is derived from an EMBL/GenBank/DDBJ whole genome shotgun (WGS) entry which is preliminary data.</text>
</comment>
<feature type="compositionally biased region" description="Polar residues" evidence="1">
    <location>
        <begin position="126"/>
        <end position="135"/>
    </location>
</feature>
<evidence type="ECO:0000313" key="3">
    <source>
        <dbReference type="EMBL" id="KAK2827242.1"/>
    </source>
</evidence>
<keyword evidence="4" id="KW-1185">Reference proteome</keyword>
<protein>
    <recommendedName>
        <fullName evidence="5">Linker for activation of T-cells family member 2</fullName>
    </recommendedName>
</protein>
<organism evidence="3 4">
    <name type="scientific">Tachysurus vachellii</name>
    <name type="common">Darkbarbel catfish</name>
    <name type="synonym">Pelteobagrus vachellii</name>
    <dbReference type="NCBI Taxonomy" id="175792"/>
    <lineage>
        <taxon>Eukaryota</taxon>
        <taxon>Metazoa</taxon>
        <taxon>Chordata</taxon>
        <taxon>Craniata</taxon>
        <taxon>Vertebrata</taxon>
        <taxon>Euteleostomi</taxon>
        <taxon>Actinopterygii</taxon>
        <taxon>Neopterygii</taxon>
        <taxon>Teleostei</taxon>
        <taxon>Ostariophysi</taxon>
        <taxon>Siluriformes</taxon>
        <taxon>Bagridae</taxon>
        <taxon>Tachysurus</taxon>
    </lineage>
</organism>
<keyword evidence="2" id="KW-0472">Membrane</keyword>
<keyword evidence="2" id="KW-0812">Transmembrane</keyword>
<proteinExistence type="predicted"/>
<evidence type="ECO:0000256" key="2">
    <source>
        <dbReference type="SAM" id="Phobius"/>
    </source>
</evidence>
<feature type="region of interest" description="Disordered" evidence="1">
    <location>
        <begin position="168"/>
        <end position="203"/>
    </location>
</feature>
<evidence type="ECO:0008006" key="5">
    <source>
        <dbReference type="Google" id="ProtNLM"/>
    </source>
</evidence>
<feature type="region of interest" description="Disordered" evidence="1">
    <location>
        <begin position="126"/>
        <end position="156"/>
    </location>
</feature>